<protein>
    <submittedName>
        <fullName evidence="1">Uncharacterized protein</fullName>
    </submittedName>
</protein>
<comment type="caution">
    <text evidence="1">The sequence shown here is derived from an EMBL/GenBank/DDBJ whole genome shotgun (WGS) entry which is preliminary data.</text>
</comment>
<dbReference type="EMBL" id="LKCN02000011">
    <property type="protein sequence ID" value="RCI10932.1"/>
    <property type="molecule type" value="Genomic_DNA"/>
</dbReference>
<evidence type="ECO:0000313" key="2">
    <source>
        <dbReference type="Proteomes" id="UP000253664"/>
    </source>
</evidence>
<proteinExistence type="predicted"/>
<organism evidence="1 2">
    <name type="scientific">Ophiocordyceps polyrhachis-furcata BCC 54312</name>
    <dbReference type="NCBI Taxonomy" id="1330021"/>
    <lineage>
        <taxon>Eukaryota</taxon>
        <taxon>Fungi</taxon>
        <taxon>Dikarya</taxon>
        <taxon>Ascomycota</taxon>
        <taxon>Pezizomycotina</taxon>
        <taxon>Sordariomycetes</taxon>
        <taxon>Hypocreomycetidae</taxon>
        <taxon>Hypocreales</taxon>
        <taxon>Ophiocordycipitaceae</taxon>
        <taxon>Ophiocordyceps</taxon>
    </lineage>
</organism>
<accession>A0A367L9M1</accession>
<dbReference type="AlphaFoldDB" id="A0A367L9M1"/>
<sequence>MAFYIGFLDRRHGESHSLTAGGLDRYCSRHEHGHGQEAFHLSHNLSIGRRIGLLRRLRLLYPHLVVTGWGWRQL</sequence>
<dbReference type="Proteomes" id="UP000253664">
    <property type="component" value="Unassembled WGS sequence"/>
</dbReference>
<gene>
    <name evidence="1" type="ORF">L249_5163</name>
</gene>
<evidence type="ECO:0000313" key="1">
    <source>
        <dbReference type="EMBL" id="RCI10932.1"/>
    </source>
</evidence>
<name>A0A367L9M1_9HYPO</name>
<reference evidence="1 2" key="1">
    <citation type="journal article" date="2015" name="BMC Genomics">
        <title>Insights from the genome of Ophiocordyceps polyrhachis-furcata to pathogenicity and host specificity in insect fungi.</title>
        <authorList>
            <person name="Wichadakul D."/>
            <person name="Kobmoo N."/>
            <person name="Ingsriswang S."/>
            <person name="Tangphatsornruang S."/>
            <person name="Chantasingh D."/>
            <person name="Luangsa-ard J.J."/>
            <person name="Eurwilaichitr L."/>
        </authorList>
    </citation>
    <scope>NUCLEOTIDE SEQUENCE [LARGE SCALE GENOMIC DNA]</scope>
    <source>
        <strain evidence="1 2">BCC 54312</strain>
    </source>
</reference>
<keyword evidence="2" id="KW-1185">Reference proteome</keyword>